<reference evidence="1 2" key="1">
    <citation type="submission" date="2019-12" db="EMBL/GenBank/DDBJ databases">
        <title>Whole-genome sequencing of Allorhizobium vitis.</title>
        <authorList>
            <person name="Gan H.M."/>
            <person name="Szegedi E."/>
            <person name="Burr T."/>
            <person name="Savka M.A."/>
        </authorList>
    </citation>
    <scope>NUCLEOTIDE SEQUENCE [LARGE SCALE GENOMIC DNA]</scope>
    <source>
        <strain evidence="1 2">CG516</strain>
    </source>
</reference>
<dbReference type="EMBL" id="WPHR01000001">
    <property type="protein sequence ID" value="MUZ71220.1"/>
    <property type="molecule type" value="Genomic_DNA"/>
</dbReference>
<name>A0A6L6V5Q8_AGRVI</name>
<dbReference type="AlphaFoldDB" id="A0A6L6V5Q8"/>
<accession>A0A6L6V5Q8</accession>
<gene>
    <name evidence="1" type="ORF">GOZ90_00895</name>
</gene>
<dbReference type="Proteomes" id="UP000477951">
    <property type="component" value="Unassembled WGS sequence"/>
</dbReference>
<organism evidence="1 2">
    <name type="scientific">Agrobacterium vitis</name>
    <name type="common">Rhizobium vitis</name>
    <dbReference type="NCBI Taxonomy" id="373"/>
    <lineage>
        <taxon>Bacteria</taxon>
        <taxon>Pseudomonadati</taxon>
        <taxon>Pseudomonadota</taxon>
        <taxon>Alphaproteobacteria</taxon>
        <taxon>Hyphomicrobiales</taxon>
        <taxon>Rhizobiaceae</taxon>
        <taxon>Rhizobium/Agrobacterium group</taxon>
        <taxon>Agrobacterium</taxon>
    </lineage>
</organism>
<proteinExistence type="predicted"/>
<evidence type="ECO:0000313" key="2">
    <source>
        <dbReference type="Proteomes" id="UP000477951"/>
    </source>
</evidence>
<dbReference type="RefSeq" id="WP_156613183.1">
    <property type="nucleotide sequence ID" value="NZ_WPHR01000001.1"/>
</dbReference>
<protein>
    <submittedName>
        <fullName evidence="1">Uncharacterized protein</fullName>
    </submittedName>
</protein>
<evidence type="ECO:0000313" key="1">
    <source>
        <dbReference type="EMBL" id="MUZ71220.1"/>
    </source>
</evidence>
<comment type="caution">
    <text evidence="1">The sequence shown here is derived from an EMBL/GenBank/DDBJ whole genome shotgun (WGS) entry which is preliminary data.</text>
</comment>
<sequence length="163" mass="18585">MQFFTSEWATGDQDDGDPVAEYTRFLSTLDKDSAVYAFATSVSLNDAIIEHAVFEQASKSFKLVLLTGDLQIGYWRTEIQYTDATLIEREILARGLHEHPSEIWYDEFFSNSNRLSHSFLLVPRRLSDGLSQEFSVQFTSFSYTQHAVANRAITPPVTGFEIR</sequence>